<dbReference type="CDD" id="cd06257">
    <property type="entry name" value="DnaJ"/>
    <property type="match status" value="1"/>
</dbReference>
<dbReference type="InterPro" id="IPR018253">
    <property type="entry name" value="DnaJ_domain_CS"/>
</dbReference>
<keyword evidence="3 9" id="KW-0479">Metal-binding</keyword>
<dbReference type="SUPFAM" id="SSF49493">
    <property type="entry name" value="HSP40/DnaJ peptide-binding domain"/>
    <property type="match status" value="2"/>
</dbReference>
<dbReference type="EMBL" id="DSYQ01000014">
    <property type="protein sequence ID" value="HGT71235.1"/>
    <property type="molecule type" value="Genomic_DNA"/>
</dbReference>
<dbReference type="SUPFAM" id="SSF46565">
    <property type="entry name" value="Chaperone J-domain"/>
    <property type="match status" value="1"/>
</dbReference>
<comment type="domain">
    <text evidence="9">The J domain is necessary and sufficient to stimulate DnaK ATPase activity. Zinc center 1 plays an important role in the autonomous, DnaK-independent chaperone activity of DnaJ. Zinc center 2 is essential for interaction with DnaK and for DnaJ activity.</text>
</comment>
<evidence type="ECO:0000256" key="10">
    <source>
        <dbReference type="PROSITE-ProRule" id="PRU00546"/>
    </source>
</evidence>
<dbReference type="InterPro" id="IPR036410">
    <property type="entry name" value="HSP_DnaJ_Cys-rich_dom_sf"/>
</dbReference>
<keyword evidence="1 9" id="KW-0963">Cytoplasm</keyword>
<dbReference type="InterPro" id="IPR001305">
    <property type="entry name" value="HSP_DnaJ_Cys-rich_dom"/>
</dbReference>
<feature type="domain" description="J" evidence="11">
    <location>
        <begin position="4"/>
        <end position="68"/>
    </location>
</feature>
<protein>
    <recommendedName>
        <fullName evidence="9">Chaperone protein DnaJ</fullName>
    </recommendedName>
</protein>
<dbReference type="HAMAP" id="MF_01152">
    <property type="entry name" value="DnaJ"/>
    <property type="match status" value="1"/>
</dbReference>
<keyword evidence="5 9" id="KW-0863">Zinc-finger</keyword>
<feature type="binding site" evidence="9">
    <location>
        <position position="159"/>
    </location>
    <ligand>
        <name>Zn(2+)</name>
        <dbReference type="ChEBI" id="CHEBI:29105"/>
        <label>1</label>
    </ligand>
</feature>
<evidence type="ECO:0000256" key="5">
    <source>
        <dbReference type="ARBA" id="ARBA00022771"/>
    </source>
</evidence>
<evidence type="ECO:0000259" key="12">
    <source>
        <dbReference type="PROSITE" id="PS51188"/>
    </source>
</evidence>
<accession>A0A7C4R3I3</accession>
<dbReference type="GO" id="GO:0006260">
    <property type="term" value="P:DNA replication"/>
    <property type="evidence" value="ECO:0007669"/>
    <property type="project" value="UniProtKB-KW"/>
</dbReference>
<organism evidence="13">
    <name type="scientific">candidate division CPR3 bacterium</name>
    <dbReference type="NCBI Taxonomy" id="2268181"/>
    <lineage>
        <taxon>Bacteria</taxon>
        <taxon>Bacteria division CPR3</taxon>
    </lineage>
</organism>
<dbReference type="InterPro" id="IPR002939">
    <property type="entry name" value="DnaJ_C"/>
</dbReference>
<feature type="binding site" evidence="9">
    <location>
        <position position="162"/>
    </location>
    <ligand>
        <name>Zn(2+)</name>
        <dbReference type="ChEBI" id="CHEBI:29105"/>
        <label>1</label>
    </ligand>
</feature>
<feature type="binding site" evidence="9">
    <location>
        <position position="216"/>
    </location>
    <ligand>
        <name>Zn(2+)</name>
        <dbReference type="ChEBI" id="CHEBI:29105"/>
        <label>1</label>
    </ligand>
</feature>
<dbReference type="GO" id="GO:0031072">
    <property type="term" value="F:heat shock protein binding"/>
    <property type="evidence" value="ECO:0007669"/>
    <property type="project" value="InterPro"/>
</dbReference>
<comment type="subunit">
    <text evidence="9">Homodimer.</text>
</comment>
<evidence type="ECO:0000256" key="1">
    <source>
        <dbReference type="ARBA" id="ARBA00022490"/>
    </source>
</evidence>
<dbReference type="GO" id="GO:0005524">
    <property type="term" value="F:ATP binding"/>
    <property type="evidence" value="ECO:0007669"/>
    <property type="project" value="InterPro"/>
</dbReference>
<evidence type="ECO:0000256" key="9">
    <source>
        <dbReference type="HAMAP-Rule" id="MF_01152"/>
    </source>
</evidence>
<dbReference type="PANTHER" id="PTHR43096">
    <property type="entry name" value="DNAJ HOMOLOG 1, MITOCHONDRIAL-RELATED"/>
    <property type="match status" value="1"/>
</dbReference>
<dbReference type="GO" id="GO:0042026">
    <property type="term" value="P:protein refolding"/>
    <property type="evidence" value="ECO:0007669"/>
    <property type="project" value="TreeGrafter"/>
</dbReference>
<feature type="binding site" evidence="9">
    <location>
        <position position="199"/>
    </location>
    <ligand>
        <name>Zn(2+)</name>
        <dbReference type="ChEBI" id="CHEBI:29105"/>
        <label>2</label>
    </ligand>
</feature>
<evidence type="ECO:0000256" key="6">
    <source>
        <dbReference type="ARBA" id="ARBA00022833"/>
    </source>
</evidence>
<feature type="binding site" evidence="9">
    <location>
        <position position="173"/>
    </location>
    <ligand>
        <name>Zn(2+)</name>
        <dbReference type="ChEBI" id="CHEBI:29105"/>
        <label>2</label>
    </ligand>
</feature>
<proteinExistence type="inferred from homology"/>
<dbReference type="PROSITE" id="PS00636">
    <property type="entry name" value="DNAJ_1"/>
    <property type="match status" value="1"/>
</dbReference>
<evidence type="ECO:0000256" key="2">
    <source>
        <dbReference type="ARBA" id="ARBA00022705"/>
    </source>
</evidence>
<dbReference type="PRINTS" id="PR00625">
    <property type="entry name" value="JDOMAIN"/>
</dbReference>
<dbReference type="InterPro" id="IPR036869">
    <property type="entry name" value="J_dom_sf"/>
</dbReference>
<keyword evidence="6 9" id="KW-0862">Zinc</keyword>
<comment type="similarity">
    <text evidence="9">Belongs to the DnaJ family.</text>
</comment>
<keyword evidence="7 9" id="KW-0346">Stress response</keyword>
<dbReference type="InterPro" id="IPR012724">
    <property type="entry name" value="DnaJ"/>
</dbReference>
<name>A0A7C4R3I3_UNCC3</name>
<dbReference type="CDD" id="cd10747">
    <property type="entry name" value="DnaJ_C"/>
    <property type="match status" value="1"/>
</dbReference>
<reference evidence="13" key="1">
    <citation type="journal article" date="2020" name="mSystems">
        <title>Genome- and Community-Level Interaction Insights into Carbon Utilization and Element Cycling Functions of Hydrothermarchaeota in Hydrothermal Sediment.</title>
        <authorList>
            <person name="Zhou Z."/>
            <person name="Liu Y."/>
            <person name="Xu W."/>
            <person name="Pan J."/>
            <person name="Luo Z.H."/>
            <person name="Li M."/>
        </authorList>
    </citation>
    <scope>NUCLEOTIDE SEQUENCE [LARGE SCALE GENOMIC DNA]</scope>
    <source>
        <strain evidence="13">SpSt-579</strain>
    </source>
</reference>
<feature type="repeat" description="CXXCXGXG motif" evidence="9">
    <location>
        <begin position="199"/>
        <end position="206"/>
    </location>
</feature>
<feature type="zinc finger region" description="CR-type" evidence="10">
    <location>
        <begin position="146"/>
        <end position="225"/>
    </location>
</feature>
<sequence>MSKDYYKILGVSKSATTDEIKRAYKKLAVKYHPDVNKEDGAEAKFKEINEAYQVLSDTQKRSNYDQFGSADIGGAGFGGGQGFGGFDFSGFSAGGFSSQGGPGWDELDDILGSFFGGGGRSSRRKEQRGSDVEILIELDFKESIFGIEREISYSIMDNCEECNGKGGTGLKNCNECGGSGFITKATRTILGSFAQTIPCQKCKGRGEVPENICRKCGGSGKTRQNKNIKVKVPAGVSQGSAIRIPGGGEAGIDGNGDLYLRIKVKSSKEFEREGYDIFNEVEIPYFTAVLGGKIDVATVDGKVVLTIPSGTESHTQFKLKGKGVPIPNQRKRGDHIVLVKIKVPKKLSREEREMLEKLKNF</sequence>
<dbReference type="FunFam" id="1.10.287.110:FF:000034">
    <property type="entry name" value="Chaperone protein DnaJ"/>
    <property type="match status" value="1"/>
</dbReference>
<dbReference type="PANTHER" id="PTHR43096:SF48">
    <property type="entry name" value="CHAPERONE PROTEIN DNAJ"/>
    <property type="match status" value="1"/>
</dbReference>
<dbReference type="NCBIfam" id="TIGR02349">
    <property type="entry name" value="DnaJ_bact"/>
    <property type="match status" value="1"/>
</dbReference>
<feature type="repeat" description="CXXCXGXG motif" evidence="9">
    <location>
        <begin position="213"/>
        <end position="220"/>
    </location>
</feature>
<comment type="function">
    <text evidence="9">Participates actively in the response to hyperosmotic and heat shock by preventing the aggregation of stress-denatured proteins and by disaggregating proteins, also in an autonomous, DnaK-independent fashion. Unfolded proteins bind initially to DnaJ; upon interaction with the DnaJ-bound protein, DnaK hydrolyzes its bound ATP, resulting in the formation of a stable complex. GrpE releases ADP from DnaK; ATP binding to DnaK triggers the release of the substrate protein, thus completing the reaction cycle. Several rounds of ATP-dependent interactions between DnaJ, DnaK and GrpE are required for fully efficient folding. Also involved, together with DnaK and GrpE, in the DNA replication of plasmids through activation of initiation proteins.</text>
</comment>
<gene>
    <name evidence="9 13" type="primary">dnaJ</name>
    <name evidence="13" type="ORF">ENT43_03180</name>
</gene>
<dbReference type="InterPro" id="IPR008971">
    <property type="entry name" value="HSP40/DnaJ_pept-bd"/>
</dbReference>
<feature type="domain" description="CR-type" evidence="12">
    <location>
        <begin position="146"/>
        <end position="225"/>
    </location>
</feature>
<evidence type="ECO:0000256" key="7">
    <source>
        <dbReference type="ARBA" id="ARBA00023016"/>
    </source>
</evidence>
<feature type="binding site" evidence="9">
    <location>
        <position position="213"/>
    </location>
    <ligand>
        <name>Zn(2+)</name>
        <dbReference type="ChEBI" id="CHEBI:29105"/>
        <label>1</label>
    </ligand>
</feature>
<dbReference type="SUPFAM" id="SSF57938">
    <property type="entry name" value="DnaJ/Hsp40 cysteine-rich domain"/>
    <property type="match status" value="1"/>
</dbReference>
<dbReference type="AlphaFoldDB" id="A0A7C4R3I3"/>
<feature type="repeat" description="CXXCXGXG motif" evidence="9">
    <location>
        <begin position="173"/>
        <end position="180"/>
    </location>
</feature>
<dbReference type="GO" id="GO:0009408">
    <property type="term" value="P:response to heat"/>
    <property type="evidence" value="ECO:0007669"/>
    <property type="project" value="InterPro"/>
</dbReference>
<dbReference type="GO" id="GO:0005737">
    <property type="term" value="C:cytoplasm"/>
    <property type="evidence" value="ECO:0007669"/>
    <property type="project" value="UniProtKB-SubCell"/>
</dbReference>
<evidence type="ECO:0000256" key="3">
    <source>
        <dbReference type="ARBA" id="ARBA00022723"/>
    </source>
</evidence>
<dbReference type="Pfam" id="PF00684">
    <property type="entry name" value="DnaJ_CXXCXGXG"/>
    <property type="match status" value="1"/>
</dbReference>
<comment type="cofactor">
    <cofactor evidence="9">
        <name>Zn(2+)</name>
        <dbReference type="ChEBI" id="CHEBI:29105"/>
    </cofactor>
    <text evidence="9">Binds 2 Zn(2+) ions per monomer.</text>
</comment>
<dbReference type="PROSITE" id="PS51188">
    <property type="entry name" value="ZF_CR"/>
    <property type="match status" value="1"/>
</dbReference>
<evidence type="ECO:0000259" key="11">
    <source>
        <dbReference type="PROSITE" id="PS50076"/>
    </source>
</evidence>
<dbReference type="SMART" id="SM00271">
    <property type="entry name" value="DnaJ"/>
    <property type="match status" value="1"/>
</dbReference>
<dbReference type="Gene3D" id="6.20.20.10">
    <property type="match status" value="2"/>
</dbReference>
<comment type="caution">
    <text evidence="13">The sequence shown here is derived from an EMBL/GenBank/DDBJ whole genome shotgun (WGS) entry which is preliminary data.</text>
</comment>
<dbReference type="GO" id="GO:0051082">
    <property type="term" value="F:unfolded protein binding"/>
    <property type="evidence" value="ECO:0007669"/>
    <property type="project" value="UniProtKB-UniRule"/>
</dbReference>
<keyword evidence="4 9" id="KW-0677">Repeat</keyword>
<feature type="binding site" evidence="9">
    <location>
        <position position="202"/>
    </location>
    <ligand>
        <name>Zn(2+)</name>
        <dbReference type="ChEBI" id="CHEBI:29105"/>
        <label>2</label>
    </ligand>
</feature>
<dbReference type="PROSITE" id="PS50076">
    <property type="entry name" value="DNAJ_2"/>
    <property type="match status" value="1"/>
</dbReference>
<dbReference type="NCBIfam" id="NF008035">
    <property type="entry name" value="PRK10767.1"/>
    <property type="match status" value="1"/>
</dbReference>
<keyword evidence="8 9" id="KW-0143">Chaperone</keyword>
<comment type="subcellular location">
    <subcellularLocation>
        <location evidence="9">Cytoplasm</location>
    </subcellularLocation>
</comment>
<evidence type="ECO:0000256" key="8">
    <source>
        <dbReference type="ARBA" id="ARBA00023186"/>
    </source>
</evidence>
<feature type="repeat" description="CXXCXGXG motif" evidence="9">
    <location>
        <begin position="159"/>
        <end position="166"/>
    </location>
</feature>
<dbReference type="Pfam" id="PF01556">
    <property type="entry name" value="DnaJ_C"/>
    <property type="match status" value="1"/>
</dbReference>
<keyword evidence="2 9" id="KW-0235">DNA replication</keyword>
<dbReference type="FunFam" id="2.60.260.20:FF:000005">
    <property type="entry name" value="Chaperone protein dnaJ 1, mitochondrial"/>
    <property type="match status" value="1"/>
</dbReference>
<dbReference type="GO" id="GO:0008270">
    <property type="term" value="F:zinc ion binding"/>
    <property type="evidence" value="ECO:0007669"/>
    <property type="project" value="UniProtKB-UniRule"/>
</dbReference>
<dbReference type="CDD" id="cd10719">
    <property type="entry name" value="DnaJ_zf"/>
    <property type="match status" value="1"/>
</dbReference>
<feature type="binding site" evidence="9">
    <location>
        <position position="176"/>
    </location>
    <ligand>
        <name>Zn(2+)</name>
        <dbReference type="ChEBI" id="CHEBI:29105"/>
        <label>2</label>
    </ligand>
</feature>
<dbReference type="Gene3D" id="2.60.260.20">
    <property type="entry name" value="Urease metallochaperone UreE, N-terminal domain"/>
    <property type="match status" value="2"/>
</dbReference>
<dbReference type="InterPro" id="IPR001623">
    <property type="entry name" value="DnaJ_domain"/>
</dbReference>
<evidence type="ECO:0000256" key="4">
    <source>
        <dbReference type="ARBA" id="ARBA00022737"/>
    </source>
</evidence>
<dbReference type="Gene3D" id="1.10.287.110">
    <property type="entry name" value="DnaJ domain"/>
    <property type="match status" value="1"/>
</dbReference>
<dbReference type="Pfam" id="PF00226">
    <property type="entry name" value="DnaJ"/>
    <property type="match status" value="1"/>
</dbReference>
<evidence type="ECO:0000313" key="13">
    <source>
        <dbReference type="EMBL" id="HGT71235.1"/>
    </source>
</evidence>